<dbReference type="SUPFAM" id="SSF55060">
    <property type="entry name" value="GHMP Kinase, C-terminal domain"/>
    <property type="match status" value="1"/>
</dbReference>
<name>A0A5B8MTZ6_9CHLO</name>
<keyword evidence="5" id="KW-0418">Kinase</keyword>
<reference evidence="4" key="2">
    <citation type="submission" date="2021-01" db="EMBL/GenBank/DDBJ databases">
        <authorList>
            <person name="Corre E."/>
            <person name="Pelletier E."/>
            <person name="Niang G."/>
            <person name="Scheremetjew M."/>
            <person name="Finn R."/>
            <person name="Kale V."/>
            <person name="Holt S."/>
            <person name="Cochrane G."/>
            <person name="Meng A."/>
            <person name="Brown T."/>
            <person name="Cohen L."/>
        </authorList>
    </citation>
    <scope>NUCLEOTIDE SEQUENCE</scope>
    <source>
        <strain evidence="4">CCMP1205</strain>
    </source>
</reference>
<feature type="domain" description="GHMP kinase N-terminal" evidence="3">
    <location>
        <begin position="88"/>
        <end position="166"/>
    </location>
</feature>
<keyword evidence="1" id="KW-0547">Nucleotide-binding</keyword>
<dbReference type="PANTHER" id="PTHR38710">
    <property type="entry name" value="WITH PUTATIVE URIDYL PYROPHOSPHORYLASE-RELATED"/>
    <property type="match status" value="1"/>
</dbReference>
<organism evidence="5 6">
    <name type="scientific">Chloropicon primus</name>
    <dbReference type="NCBI Taxonomy" id="1764295"/>
    <lineage>
        <taxon>Eukaryota</taxon>
        <taxon>Viridiplantae</taxon>
        <taxon>Chlorophyta</taxon>
        <taxon>Chloropicophyceae</taxon>
        <taxon>Chloropicales</taxon>
        <taxon>Chloropicaceae</taxon>
        <taxon>Chloropicon</taxon>
    </lineage>
</organism>
<dbReference type="Gene3D" id="3.30.230.120">
    <property type="match status" value="1"/>
</dbReference>
<dbReference type="PRINTS" id="PR00959">
    <property type="entry name" value="MEVGALKINASE"/>
</dbReference>
<dbReference type="OrthoDB" id="1924968at2759"/>
<evidence type="ECO:0000256" key="1">
    <source>
        <dbReference type="ARBA" id="ARBA00022741"/>
    </source>
</evidence>
<evidence type="ECO:0000313" key="5">
    <source>
        <dbReference type="EMBL" id="QDZ22910.1"/>
    </source>
</evidence>
<dbReference type="InterPro" id="IPR036554">
    <property type="entry name" value="GHMP_kinase_C_sf"/>
</dbReference>
<dbReference type="Pfam" id="PF00288">
    <property type="entry name" value="GHMP_kinases_N"/>
    <property type="match status" value="1"/>
</dbReference>
<dbReference type="EMBL" id="HBHL01009947">
    <property type="protein sequence ID" value="CAD9717791.1"/>
    <property type="molecule type" value="Transcribed_RNA"/>
</dbReference>
<dbReference type="AlphaFoldDB" id="A0A5B8MTZ6"/>
<dbReference type="SUPFAM" id="SSF54211">
    <property type="entry name" value="Ribosomal protein S5 domain 2-like"/>
    <property type="match status" value="1"/>
</dbReference>
<dbReference type="InterPro" id="IPR006204">
    <property type="entry name" value="GHMP_kinase_N_dom"/>
</dbReference>
<proteinExistence type="predicted"/>
<dbReference type="InterPro" id="IPR020568">
    <property type="entry name" value="Ribosomal_Su5_D2-typ_SF"/>
</dbReference>
<dbReference type="GO" id="GO:0016301">
    <property type="term" value="F:kinase activity"/>
    <property type="evidence" value="ECO:0007669"/>
    <property type="project" value="UniProtKB-KW"/>
</dbReference>
<dbReference type="EMBL" id="CP031042">
    <property type="protein sequence ID" value="QDZ22910.1"/>
    <property type="molecule type" value="Genomic_DNA"/>
</dbReference>
<protein>
    <submittedName>
        <fullName evidence="5">Glucuronokinase</fullName>
    </submittedName>
</protein>
<evidence type="ECO:0000256" key="2">
    <source>
        <dbReference type="ARBA" id="ARBA00022840"/>
    </source>
</evidence>
<accession>A0A5B8MTZ6</accession>
<dbReference type="GO" id="GO:0005524">
    <property type="term" value="F:ATP binding"/>
    <property type="evidence" value="ECO:0007669"/>
    <property type="project" value="UniProtKB-KW"/>
</dbReference>
<reference evidence="5 6" key="1">
    <citation type="submission" date="2018-07" db="EMBL/GenBank/DDBJ databases">
        <title>The complete nuclear genome of the prasinophyte Chloropicon primus (CCMP1205).</title>
        <authorList>
            <person name="Pombert J.-F."/>
            <person name="Otis C."/>
            <person name="Turmel M."/>
            <person name="Lemieux C."/>
        </authorList>
    </citation>
    <scope>NUCLEOTIDE SEQUENCE [LARGE SCALE GENOMIC DNA]</scope>
    <source>
        <strain evidence="5 6">CCMP1205</strain>
    </source>
</reference>
<keyword evidence="5" id="KW-0808">Transferase</keyword>
<dbReference type="Proteomes" id="UP000316726">
    <property type="component" value="Chromosome 9"/>
</dbReference>
<evidence type="ECO:0000313" key="4">
    <source>
        <dbReference type="EMBL" id="CAD9717791.1"/>
    </source>
</evidence>
<gene>
    <name evidence="5" type="ORF">A3770_09p54280</name>
    <name evidence="4" type="ORF">CPRI1469_LOCUS6654</name>
</gene>
<keyword evidence="6" id="KW-1185">Reference proteome</keyword>
<keyword evidence="2" id="KW-0067">ATP-binding</keyword>
<evidence type="ECO:0000313" key="6">
    <source>
        <dbReference type="Proteomes" id="UP000316726"/>
    </source>
</evidence>
<dbReference type="STRING" id="1764295.A0A5B8MTZ6"/>
<dbReference type="InterPro" id="IPR053034">
    <property type="entry name" value="Glucuronokinase-like"/>
</dbReference>
<dbReference type="PANTHER" id="PTHR38710:SF1">
    <property type="entry name" value="WITH PUTATIVE URIDYL PYROPHOSPHORYLASE-RELATED"/>
    <property type="match status" value="1"/>
</dbReference>
<evidence type="ECO:0000259" key="3">
    <source>
        <dbReference type="Pfam" id="PF00288"/>
    </source>
</evidence>
<sequence>MEVAVIKEHAHARVGLLGNPSDIYHGKVIALSVSNFRASVTLKANESGGDEAIAVVPGERDANGGKGRVRLLESLLKLFYQHPGLEDVREENKLGFSLSYESSIPFQAGLSGSSAIICAALRCLVRYYNVGDRIDKAVLPNLVLAAENALGIVAGYMDRVIQVYGGAVFMDFAKEVFEAKGHGAYEELDPKVLPEHLYLMFPRPKAEAGSDEGGGESGKIHSNVRQRWLDGDEEAREAMRTFARLAEEGREVLLRGEGEPGKPFAEIMRANFKLRRSLFGDQVLGKANLDMVNLAESQGAAAKFTGSGGAIVVYCFEGEDQAAALGKRCDESGYTFLKIEVAEPSVW</sequence>